<accession>A0A0E9WJH5</accession>
<reference evidence="1" key="2">
    <citation type="journal article" date="2015" name="Fish Shellfish Immunol.">
        <title>Early steps in the European eel (Anguilla anguilla)-Vibrio vulnificus interaction in the gills: Role of the RtxA13 toxin.</title>
        <authorList>
            <person name="Callol A."/>
            <person name="Pajuelo D."/>
            <person name="Ebbesson L."/>
            <person name="Teles M."/>
            <person name="MacKenzie S."/>
            <person name="Amaro C."/>
        </authorList>
    </citation>
    <scope>NUCLEOTIDE SEQUENCE</scope>
</reference>
<dbReference type="AlphaFoldDB" id="A0A0E9WJH5"/>
<organism evidence="1">
    <name type="scientific">Anguilla anguilla</name>
    <name type="common">European freshwater eel</name>
    <name type="synonym">Muraena anguilla</name>
    <dbReference type="NCBI Taxonomy" id="7936"/>
    <lineage>
        <taxon>Eukaryota</taxon>
        <taxon>Metazoa</taxon>
        <taxon>Chordata</taxon>
        <taxon>Craniata</taxon>
        <taxon>Vertebrata</taxon>
        <taxon>Euteleostomi</taxon>
        <taxon>Actinopterygii</taxon>
        <taxon>Neopterygii</taxon>
        <taxon>Teleostei</taxon>
        <taxon>Anguilliformes</taxon>
        <taxon>Anguillidae</taxon>
        <taxon>Anguilla</taxon>
    </lineage>
</organism>
<proteinExistence type="predicted"/>
<dbReference type="EMBL" id="GBXM01018146">
    <property type="protein sequence ID" value="JAH90431.1"/>
    <property type="molecule type" value="Transcribed_RNA"/>
</dbReference>
<reference evidence="1" key="1">
    <citation type="submission" date="2014-11" db="EMBL/GenBank/DDBJ databases">
        <authorList>
            <person name="Amaro Gonzalez C."/>
        </authorList>
    </citation>
    <scope>NUCLEOTIDE SEQUENCE</scope>
</reference>
<name>A0A0E9WJH5_ANGAN</name>
<evidence type="ECO:0000313" key="1">
    <source>
        <dbReference type="EMBL" id="JAH90431.1"/>
    </source>
</evidence>
<protein>
    <submittedName>
        <fullName evidence="1">Uncharacterized protein</fullName>
    </submittedName>
</protein>
<sequence length="49" mass="5806">MEIQNSEIMPFKQVNKLNFYLSFKEMQSLISSFFGVVNKILPTRHQDKV</sequence>